<sequence length="226" mass="24374">MSESSAQRTLVKSPPELWAEVSDADALTRHLGALGEIRITRVEPETIVAWEGESVRGTVALEPSGWGTKVTLTAETVELEPEPVPEPEAVVEPEREPAVEPVAEVESEPEPVAEVEPEPVLEPEPVAQTQRRGFWARLFGWRQPEAVAAPEPEAVVEPEPAPEPEPDPEPVLEAEPEPEAIAAPEVEPEVIVPAASPRLSPQELEGALVAALDDLGSAHHRPFSRS</sequence>
<feature type="compositionally biased region" description="Acidic residues" evidence="1">
    <location>
        <begin position="154"/>
        <end position="178"/>
    </location>
</feature>
<dbReference type="EMBL" id="CAFBMX010000013">
    <property type="protein sequence ID" value="CAB4943469.1"/>
    <property type="molecule type" value="Genomic_DNA"/>
</dbReference>
<feature type="compositionally biased region" description="Acidic residues" evidence="1">
    <location>
        <begin position="78"/>
        <end position="91"/>
    </location>
</feature>
<gene>
    <name evidence="2" type="ORF">UFOPK3674_01964</name>
</gene>
<feature type="region of interest" description="Disordered" evidence="1">
    <location>
        <begin position="146"/>
        <end position="186"/>
    </location>
</feature>
<dbReference type="SUPFAM" id="SSF55961">
    <property type="entry name" value="Bet v1-like"/>
    <property type="match status" value="1"/>
</dbReference>
<feature type="compositionally biased region" description="Acidic residues" evidence="1">
    <location>
        <begin position="103"/>
        <end position="121"/>
    </location>
</feature>
<organism evidence="2">
    <name type="scientific">freshwater metagenome</name>
    <dbReference type="NCBI Taxonomy" id="449393"/>
    <lineage>
        <taxon>unclassified sequences</taxon>
        <taxon>metagenomes</taxon>
        <taxon>ecological metagenomes</taxon>
    </lineage>
</organism>
<protein>
    <submittedName>
        <fullName evidence="2">Unannotated protein</fullName>
    </submittedName>
</protein>
<proteinExistence type="predicted"/>
<feature type="region of interest" description="Disordered" evidence="1">
    <location>
        <begin position="78"/>
        <end position="127"/>
    </location>
</feature>
<dbReference type="AlphaFoldDB" id="A0A6J7JL14"/>
<accession>A0A6J7JL14</accession>
<reference evidence="2" key="1">
    <citation type="submission" date="2020-05" db="EMBL/GenBank/DDBJ databases">
        <authorList>
            <person name="Chiriac C."/>
            <person name="Salcher M."/>
            <person name="Ghai R."/>
            <person name="Kavagutti S V."/>
        </authorList>
    </citation>
    <scope>NUCLEOTIDE SEQUENCE</scope>
</reference>
<evidence type="ECO:0000256" key="1">
    <source>
        <dbReference type="SAM" id="MobiDB-lite"/>
    </source>
</evidence>
<name>A0A6J7JL14_9ZZZZ</name>
<evidence type="ECO:0000313" key="2">
    <source>
        <dbReference type="EMBL" id="CAB4943469.1"/>
    </source>
</evidence>